<dbReference type="PATRIC" id="fig|1291052.5.peg.2402"/>
<dbReference type="AlphaFoldDB" id="A0A0R1ZJS4"/>
<evidence type="ECO:0000313" key="1">
    <source>
        <dbReference type="EMBL" id="KRM54618.1"/>
    </source>
</evidence>
<organism evidence="1 2">
    <name type="scientific">Lacticaseibacillus sharpeae JCM 1186 = DSM 20505</name>
    <dbReference type="NCBI Taxonomy" id="1291052"/>
    <lineage>
        <taxon>Bacteria</taxon>
        <taxon>Bacillati</taxon>
        <taxon>Bacillota</taxon>
        <taxon>Bacilli</taxon>
        <taxon>Lactobacillales</taxon>
        <taxon>Lactobacillaceae</taxon>
        <taxon>Lacticaseibacillus</taxon>
    </lineage>
</organism>
<name>A0A0R1ZJS4_9LACO</name>
<dbReference type="OrthoDB" id="2322746at2"/>
<proteinExistence type="predicted"/>
<dbReference type="EMBL" id="AYYO01000050">
    <property type="protein sequence ID" value="KRM54618.1"/>
    <property type="molecule type" value="Genomic_DNA"/>
</dbReference>
<keyword evidence="2" id="KW-1185">Reference proteome</keyword>
<accession>A0A0R1ZJS4</accession>
<dbReference type="STRING" id="1291052.FC18_GL002328"/>
<dbReference type="Proteomes" id="UP000051679">
    <property type="component" value="Unassembled WGS sequence"/>
</dbReference>
<gene>
    <name evidence="1" type="ORF">FC18_GL002328</name>
</gene>
<evidence type="ECO:0000313" key="2">
    <source>
        <dbReference type="Proteomes" id="UP000051679"/>
    </source>
</evidence>
<reference evidence="1 2" key="1">
    <citation type="journal article" date="2015" name="Genome Announc.">
        <title>Expanding the biotechnology potential of lactobacilli through comparative genomics of 213 strains and associated genera.</title>
        <authorList>
            <person name="Sun Z."/>
            <person name="Harris H.M."/>
            <person name="McCann A."/>
            <person name="Guo C."/>
            <person name="Argimon S."/>
            <person name="Zhang W."/>
            <person name="Yang X."/>
            <person name="Jeffery I.B."/>
            <person name="Cooney J.C."/>
            <person name="Kagawa T.F."/>
            <person name="Liu W."/>
            <person name="Song Y."/>
            <person name="Salvetti E."/>
            <person name="Wrobel A."/>
            <person name="Rasinkangas P."/>
            <person name="Parkhill J."/>
            <person name="Rea M.C."/>
            <person name="O'Sullivan O."/>
            <person name="Ritari J."/>
            <person name="Douillard F.P."/>
            <person name="Paul Ross R."/>
            <person name="Yang R."/>
            <person name="Briner A.E."/>
            <person name="Felis G.E."/>
            <person name="de Vos W.M."/>
            <person name="Barrangou R."/>
            <person name="Klaenhammer T.R."/>
            <person name="Caufield P.W."/>
            <person name="Cui Y."/>
            <person name="Zhang H."/>
            <person name="O'Toole P.W."/>
        </authorList>
    </citation>
    <scope>NUCLEOTIDE SEQUENCE [LARGE SCALE GENOMIC DNA]</scope>
    <source>
        <strain evidence="1 2">DSM 20505</strain>
    </source>
</reference>
<protein>
    <submittedName>
        <fullName evidence="1">Uncharacterized protein</fullName>
    </submittedName>
</protein>
<comment type="caution">
    <text evidence="1">The sequence shown here is derived from an EMBL/GenBank/DDBJ whole genome shotgun (WGS) entry which is preliminary data.</text>
</comment>
<sequence>MRGAIQRAGKRLAKIKHELDNATVTIKTLGPGDDPDFADKGEPVAIVTDYPARVIKGGLSSKEQREFLPDQYDAILVIDTGIEIPAGCTIDATNINGVVTHYKRATRGYGYLSHQEVAMVLDTKA</sequence>
<dbReference type="RefSeq" id="WP_054678622.1">
    <property type="nucleotide sequence ID" value="NZ_AYYO01000050.1"/>
</dbReference>